<evidence type="ECO:0000259" key="1">
    <source>
        <dbReference type="Pfam" id="PF05523"/>
    </source>
</evidence>
<dbReference type="RefSeq" id="WP_086498287.1">
    <property type="nucleotide sequence ID" value="NZ_MSSV01000002.1"/>
</dbReference>
<evidence type="ECO:0000313" key="2">
    <source>
        <dbReference type="EMBL" id="PZX57817.1"/>
    </source>
</evidence>
<evidence type="ECO:0000313" key="5">
    <source>
        <dbReference type="Proteomes" id="UP000321927"/>
    </source>
</evidence>
<dbReference type="SUPFAM" id="SSF51182">
    <property type="entry name" value="RmlC-like cupins"/>
    <property type="match status" value="1"/>
</dbReference>
<dbReference type="CDD" id="cd20292">
    <property type="entry name" value="cupin_QdtA-like"/>
    <property type="match status" value="1"/>
</dbReference>
<organism evidence="2 4">
    <name type="scientific">Algoriphagus ratkowskyi</name>
    <dbReference type="NCBI Taxonomy" id="57028"/>
    <lineage>
        <taxon>Bacteria</taxon>
        <taxon>Pseudomonadati</taxon>
        <taxon>Bacteroidota</taxon>
        <taxon>Cytophagia</taxon>
        <taxon>Cytophagales</taxon>
        <taxon>Cyclobacteriaceae</taxon>
        <taxon>Algoriphagus</taxon>
    </lineage>
</organism>
<gene>
    <name evidence="3" type="ORF">ESW18_06065</name>
    <name evidence="2" type="ORF">LV84_01946</name>
</gene>
<dbReference type="Pfam" id="PF05523">
    <property type="entry name" value="FdtA"/>
    <property type="match status" value="1"/>
</dbReference>
<dbReference type="InterPro" id="IPR008894">
    <property type="entry name" value="QdtA_cupin_dom"/>
</dbReference>
<accession>A0A2W7RR45</accession>
<protein>
    <submittedName>
        <fullName evidence="3">WxcM-like domain-containing protein</fullName>
    </submittedName>
    <submittedName>
        <fullName evidence="2">WxcM-like protein</fullName>
    </submittedName>
</protein>
<dbReference type="Proteomes" id="UP000321927">
    <property type="component" value="Unassembled WGS sequence"/>
</dbReference>
<dbReference type="EMBL" id="QKZU01000006">
    <property type="protein sequence ID" value="PZX57817.1"/>
    <property type="molecule type" value="Genomic_DNA"/>
</dbReference>
<reference evidence="2 4" key="1">
    <citation type="submission" date="2018-06" db="EMBL/GenBank/DDBJ databases">
        <title>Genomic Encyclopedia of Archaeal and Bacterial Type Strains, Phase II (KMG-II): from individual species to whole genera.</title>
        <authorList>
            <person name="Goeker M."/>
        </authorList>
    </citation>
    <scope>NUCLEOTIDE SEQUENCE [LARGE SCALE GENOMIC DNA]</scope>
    <source>
        <strain evidence="2 4">DSM 22686</strain>
    </source>
</reference>
<evidence type="ECO:0000313" key="4">
    <source>
        <dbReference type="Proteomes" id="UP000249115"/>
    </source>
</evidence>
<name>A0A2W7RR45_9BACT</name>
<reference evidence="3 5" key="2">
    <citation type="submission" date="2019-08" db="EMBL/GenBank/DDBJ databases">
        <title>Genome of Algoriphagus ratkowskyi IC026.</title>
        <authorList>
            <person name="Bowman J.P."/>
        </authorList>
    </citation>
    <scope>NUCLEOTIDE SEQUENCE [LARGE SCALE GENOMIC DNA]</scope>
    <source>
        <strain evidence="3 5">IC026</strain>
    </source>
</reference>
<feature type="domain" description="Sugar 3,4-ketoisomerase QdtA cupin" evidence="1">
    <location>
        <begin position="8"/>
        <end position="135"/>
    </location>
</feature>
<dbReference type="Gene3D" id="2.60.120.10">
    <property type="entry name" value="Jelly Rolls"/>
    <property type="match status" value="1"/>
</dbReference>
<dbReference type="AlphaFoldDB" id="A0A2W7RR45"/>
<dbReference type="OrthoDB" id="9795513at2"/>
<sequence>MKNSTVFDCSILPLAKVHNRAGNITVVTGNETLPFPIRRIYYLYDVPGGEERGGHAHRGLHQLIVAVSGSFEVMLDDGKNKKIVRLNRPDYGLLVTPGIWRELFEFSSGSVCLVLASEVYSESDYIRDYDEFKLIKS</sequence>
<proteinExistence type="predicted"/>
<comment type="caution">
    <text evidence="2">The sequence shown here is derived from an EMBL/GenBank/DDBJ whole genome shotgun (WGS) entry which is preliminary data.</text>
</comment>
<dbReference type="InterPro" id="IPR011051">
    <property type="entry name" value="RmlC_Cupin_sf"/>
</dbReference>
<keyword evidence="5" id="KW-1185">Reference proteome</keyword>
<dbReference type="InterPro" id="IPR014710">
    <property type="entry name" value="RmlC-like_jellyroll"/>
</dbReference>
<evidence type="ECO:0000313" key="3">
    <source>
        <dbReference type="EMBL" id="TXD79080.1"/>
    </source>
</evidence>
<dbReference type="Proteomes" id="UP000249115">
    <property type="component" value="Unassembled WGS sequence"/>
</dbReference>
<dbReference type="EMBL" id="VORV01000003">
    <property type="protein sequence ID" value="TXD79080.1"/>
    <property type="molecule type" value="Genomic_DNA"/>
</dbReference>